<accession>E5XV38</accession>
<keyword evidence="7" id="KW-1185">Reference proteome</keyword>
<dbReference type="EMBL" id="ACZI02000001">
    <property type="protein sequence ID" value="EFV11743.1"/>
    <property type="molecule type" value="Genomic_DNA"/>
</dbReference>
<dbReference type="OrthoDB" id="9789677at2"/>
<evidence type="ECO:0000256" key="5">
    <source>
        <dbReference type="SAM" id="Phobius"/>
    </source>
</evidence>
<evidence type="ECO:0000313" key="6">
    <source>
        <dbReference type="EMBL" id="EFV11743.1"/>
    </source>
</evidence>
<feature type="transmembrane region" description="Helical" evidence="5">
    <location>
        <begin position="158"/>
        <end position="180"/>
    </location>
</feature>
<dbReference type="GO" id="GO:0005384">
    <property type="term" value="F:manganese ion transmembrane transporter activity"/>
    <property type="evidence" value="ECO:0007669"/>
    <property type="project" value="InterPro"/>
</dbReference>
<evidence type="ECO:0008006" key="8">
    <source>
        <dbReference type="Google" id="ProtNLM"/>
    </source>
</evidence>
<dbReference type="GO" id="GO:0030026">
    <property type="term" value="P:intracellular manganese ion homeostasis"/>
    <property type="evidence" value="ECO:0007669"/>
    <property type="project" value="InterPro"/>
</dbReference>
<comment type="caution">
    <text evidence="6">The sequence shown here is derived from an EMBL/GenBank/DDBJ whole genome shotgun (WGS) entry which is preliminary data.</text>
</comment>
<keyword evidence="4 5" id="KW-0472">Membrane</keyword>
<sequence length="242" mass="24638">MAENEAPGSGHPHDYDHAHPDVSGGWLRAAAFGAMDGLVTNTALIAGVGGSGLSPHTVALTGAAGLIAGAFSMALGEYTSVTAQNEQLQAQVRVEEEALARLPEAEERELANMLVGYGMRPETAARASREIHQDGAQTLRAHVVHELGLDPDDQPSPLVAAGLSFVMFALGALIPLLPYLLGIDSLLIGLICGFVGFVGAGAASARLTGRPMAFGAARQLGLGAAAVGATYLIGMAVGHVVA</sequence>
<evidence type="ECO:0000256" key="4">
    <source>
        <dbReference type="ARBA" id="ARBA00023136"/>
    </source>
</evidence>
<dbReference type="AlphaFoldDB" id="E5XV38"/>
<dbReference type="GO" id="GO:0012505">
    <property type="term" value="C:endomembrane system"/>
    <property type="evidence" value="ECO:0007669"/>
    <property type="project" value="UniProtKB-SubCell"/>
</dbReference>
<proteinExistence type="predicted"/>
<evidence type="ECO:0000256" key="2">
    <source>
        <dbReference type="ARBA" id="ARBA00022692"/>
    </source>
</evidence>
<feature type="transmembrane region" description="Helical" evidence="5">
    <location>
        <begin position="220"/>
        <end position="241"/>
    </location>
</feature>
<evidence type="ECO:0000256" key="3">
    <source>
        <dbReference type="ARBA" id="ARBA00022989"/>
    </source>
</evidence>
<dbReference type="Pfam" id="PF01988">
    <property type="entry name" value="VIT1"/>
    <property type="match status" value="1"/>
</dbReference>
<evidence type="ECO:0000313" key="7">
    <source>
        <dbReference type="Proteomes" id="UP000004816"/>
    </source>
</evidence>
<dbReference type="PANTHER" id="PTHR31851">
    <property type="entry name" value="FE(2+)/MN(2+) TRANSPORTER PCL1"/>
    <property type="match status" value="1"/>
</dbReference>
<dbReference type="STRING" id="679197.HMPREF9336_03360"/>
<gene>
    <name evidence="6" type="ORF">HMPREF9336_03360</name>
</gene>
<dbReference type="InterPro" id="IPR008217">
    <property type="entry name" value="Ccc1_fam"/>
</dbReference>
<organism evidence="6 7">
    <name type="scientific">Segniliparus rugosus (strain ATCC BAA-974 / DSM 45345 / CCUG 50838 / CIP 108380 / JCM 13579 / CDC 945)</name>
    <dbReference type="NCBI Taxonomy" id="679197"/>
    <lineage>
        <taxon>Bacteria</taxon>
        <taxon>Bacillati</taxon>
        <taxon>Actinomycetota</taxon>
        <taxon>Actinomycetes</taxon>
        <taxon>Mycobacteriales</taxon>
        <taxon>Segniliparaceae</taxon>
        <taxon>Segniliparus</taxon>
    </lineage>
</organism>
<name>E5XV38_SEGRC</name>
<comment type="subcellular location">
    <subcellularLocation>
        <location evidence="1">Endomembrane system</location>
        <topology evidence="1">Multi-pass membrane protein</topology>
    </subcellularLocation>
</comment>
<dbReference type="Proteomes" id="UP000004816">
    <property type="component" value="Unassembled WGS sequence"/>
</dbReference>
<dbReference type="HOGENOM" id="CLU_038957_3_0_11"/>
<keyword evidence="3 5" id="KW-1133">Transmembrane helix</keyword>
<feature type="transmembrane region" description="Helical" evidence="5">
    <location>
        <begin position="186"/>
        <end position="208"/>
    </location>
</feature>
<dbReference type="RefSeq" id="WP_007472314.1">
    <property type="nucleotide sequence ID" value="NZ_KI391953.1"/>
</dbReference>
<evidence type="ECO:0000256" key="1">
    <source>
        <dbReference type="ARBA" id="ARBA00004127"/>
    </source>
</evidence>
<reference evidence="6 7" key="1">
    <citation type="journal article" date="2011" name="Stand. Genomic Sci.">
        <title>High quality draft genome sequence of Segniliparus rugosus CDC 945(T)= (ATCC BAA-974(T)).</title>
        <authorList>
            <person name="Earl A.M."/>
            <person name="Desjardins C.A."/>
            <person name="Fitzgerald M.G."/>
            <person name="Arachchi H.M."/>
            <person name="Zeng Q."/>
            <person name="Mehta T."/>
            <person name="Griggs A."/>
            <person name="Birren B.W."/>
            <person name="Toney N.C."/>
            <person name="Carr J."/>
            <person name="Posey J."/>
            <person name="Butler W.R."/>
        </authorList>
    </citation>
    <scope>NUCLEOTIDE SEQUENCE [LARGE SCALE GENOMIC DNA]</scope>
    <source>
        <strain evidence="7">ATCC BAA-974 / DSM 45345 / CCUG 50838 / CIP 108380 / JCM 13579 / CDC 945</strain>
    </source>
</reference>
<keyword evidence="2 5" id="KW-0812">Transmembrane</keyword>
<protein>
    <recommendedName>
        <fullName evidence="8">VIT family protein</fullName>
    </recommendedName>
</protein>
<dbReference type="eggNOG" id="COG1814">
    <property type="taxonomic scope" value="Bacteria"/>
</dbReference>